<evidence type="ECO:0000256" key="6">
    <source>
        <dbReference type="PROSITE-ProRule" id="PRU00169"/>
    </source>
</evidence>
<dbReference type="InterPro" id="IPR016032">
    <property type="entry name" value="Sig_transdc_resp-reg_C-effctor"/>
</dbReference>
<dbReference type="Gene3D" id="1.10.10.10">
    <property type="entry name" value="Winged helix-like DNA-binding domain superfamily/Winged helix DNA-binding domain"/>
    <property type="match status" value="1"/>
</dbReference>
<sequence length="225" mass="25831">MKELKILFVDDDIQLGNFVSSILESDYKYRVHFQNSLISINSIIESLRPDILILDVEIGKENGIDHAVNILEKYPKLPILFVSSHTEDELIIKGMNTGGNAYLTKPFSIPVLVSYIKRFTEKKQQELYIERGNYRLNLVCNDLFCNDDFLKKLSPFEKNALELMMKKTNEIVSKEELAQIMWKSNADVPNVASLHNTISKLRDLFKDDNSVKINTIRGVGYILSI</sequence>
<keyword evidence="5" id="KW-0804">Transcription</keyword>
<dbReference type="InterPro" id="IPR001867">
    <property type="entry name" value="OmpR/PhoB-type_DNA-bd"/>
</dbReference>
<keyword evidence="3" id="KW-0805">Transcription regulation</keyword>
<evidence type="ECO:0000313" key="11">
    <source>
        <dbReference type="Proteomes" id="UP000248079"/>
    </source>
</evidence>
<dbReference type="OrthoDB" id="1524092at2"/>
<reference evidence="10 11" key="1">
    <citation type="submission" date="2018-05" db="EMBL/GenBank/DDBJ databases">
        <title>Marinifilum breve JC075T sp. nov., a marine bacterium isolated from Yongle Blue Hole in the South China Sea.</title>
        <authorList>
            <person name="Fu T."/>
        </authorList>
    </citation>
    <scope>NUCLEOTIDE SEQUENCE [LARGE SCALE GENOMIC DNA]</scope>
    <source>
        <strain evidence="10 11">JC075</strain>
    </source>
</reference>
<keyword evidence="11" id="KW-1185">Reference proteome</keyword>
<dbReference type="GO" id="GO:0006355">
    <property type="term" value="P:regulation of DNA-templated transcription"/>
    <property type="evidence" value="ECO:0007669"/>
    <property type="project" value="InterPro"/>
</dbReference>
<protein>
    <submittedName>
        <fullName evidence="10">DNA-binding response regulator</fullName>
    </submittedName>
</protein>
<feature type="modified residue" description="4-aspartylphosphate" evidence="6">
    <location>
        <position position="55"/>
    </location>
</feature>
<dbReference type="Pfam" id="PF00486">
    <property type="entry name" value="Trans_reg_C"/>
    <property type="match status" value="1"/>
</dbReference>
<dbReference type="InterPro" id="IPR001789">
    <property type="entry name" value="Sig_transdc_resp-reg_receiver"/>
</dbReference>
<gene>
    <name evidence="10" type="ORF">DF185_11990</name>
</gene>
<dbReference type="InterPro" id="IPR039420">
    <property type="entry name" value="WalR-like"/>
</dbReference>
<organism evidence="10 11">
    <name type="scientific">Marinifilum breve</name>
    <dbReference type="NCBI Taxonomy" id="2184082"/>
    <lineage>
        <taxon>Bacteria</taxon>
        <taxon>Pseudomonadati</taxon>
        <taxon>Bacteroidota</taxon>
        <taxon>Bacteroidia</taxon>
        <taxon>Marinilabiliales</taxon>
        <taxon>Marinifilaceae</taxon>
    </lineage>
</organism>
<feature type="domain" description="Response regulatory" evidence="8">
    <location>
        <begin position="5"/>
        <end position="120"/>
    </location>
</feature>
<dbReference type="Gene3D" id="3.40.50.2300">
    <property type="match status" value="1"/>
</dbReference>
<proteinExistence type="predicted"/>
<dbReference type="InterPro" id="IPR036388">
    <property type="entry name" value="WH-like_DNA-bd_sf"/>
</dbReference>
<evidence type="ECO:0000256" key="3">
    <source>
        <dbReference type="ARBA" id="ARBA00023015"/>
    </source>
</evidence>
<name>A0A2V3ZYK6_9BACT</name>
<dbReference type="PANTHER" id="PTHR48111">
    <property type="entry name" value="REGULATOR OF RPOS"/>
    <property type="match status" value="1"/>
</dbReference>
<evidence type="ECO:0000259" key="9">
    <source>
        <dbReference type="PROSITE" id="PS51755"/>
    </source>
</evidence>
<dbReference type="SMART" id="SM00448">
    <property type="entry name" value="REC"/>
    <property type="match status" value="1"/>
</dbReference>
<keyword evidence="4 7" id="KW-0238">DNA-binding</keyword>
<comment type="caution">
    <text evidence="10">The sequence shown here is derived from an EMBL/GenBank/DDBJ whole genome shotgun (WGS) entry which is preliminary data.</text>
</comment>
<dbReference type="EMBL" id="QFLI01000005">
    <property type="protein sequence ID" value="PXY00627.1"/>
    <property type="molecule type" value="Genomic_DNA"/>
</dbReference>
<feature type="domain" description="OmpR/PhoB-type" evidence="9">
    <location>
        <begin position="126"/>
        <end position="225"/>
    </location>
</feature>
<keyword evidence="1 6" id="KW-0597">Phosphoprotein</keyword>
<evidence type="ECO:0000256" key="4">
    <source>
        <dbReference type="ARBA" id="ARBA00023125"/>
    </source>
</evidence>
<dbReference type="SUPFAM" id="SSF52172">
    <property type="entry name" value="CheY-like"/>
    <property type="match status" value="1"/>
</dbReference>
<dbReference type="Proteomes" id="UP000248079">
    <property type="component" value="Unassembled WGS sequence"/>
</dbReference>
<evidence type="ECO:0000256" key="1">
    <source>
        <dbReference type="ARBA" id="ARBA00022553"/>
    </source>
</evidence>
<evidence type="ECO:0000259" key="8">
    <source>
        <dbReference type="PROSITE" id="PS50110"/>
    </source>
</evidence>
<evidence type="ECO:0000313" key="10">
    <source>
        <dbReference type="EMBL" id="PXY00627.1"/>
    </source>
</evidence>
<evidence type="ECO:0000256" key="2">
    <source>
        <dbReference type="ARBA" id="ARBA00023012"/>
    </source>
</evidence>
<feature type="DNA-binding region" description="OmpR/PhoB-type" evidence="7">
    <location>
        <begin position="126"/>
        <end position="225"/>
    </location>
</feature>
<dbReference type="GO" id="GO:0005829">
    <property type="term" value="C:cytosol"/>
    <property type="evidence" value="ECO:0007669"/>
    <property type="project" value="TreeGrafter"/>
</dbReference>
<dbReference type="PROSITE" id="PS51755">
    <property type="entry name" value="OMPR_PHOB"/>
    <property type="match status" value="1"/>
</dbReference>
<dbReference type="PANTHER" id="PTHR48111:SF1">
    <property type="entry name" value="TWO-COMPONENT RESPONSE REGULATOR ORR33"/>
    <property type="match status" value="1"/>
</dbReference>
<dbReference type="GO" id="GO:0000156">
    <property type="term" value="F:phosphorelay response regulator activity"/>
    <property type="evidence" value="ECO:0007669"/>
    <property type="project" value="TreeGrafter"/>
</dbReference>
<evidence type="ECO:0000256" key="5">
    <source>
        <dbReference type="ARBA" id="ARBA00023163"/>
    </source>
</evidence>
<dbReference type="SMART" id="SM00862">
    <property type="entry name" value="Trans_reg_C"/>
    <property type="match status" value="1"/>
</dbReference>
<dbReference type="PROSITE" id="PS50110">
    <property type="entry name" value="RESPONSE_REGULATORY"/>
    <property type="match status" value="1"/>
</dbReference>
<dbReference type="InterPro" id="IPR011006">
    <property type="entry name" value="CheY-like_superfamily"/>
</dbReference>
<dbReference type="Pfam" id="PF00072">
    <property type="entry name" value="Response_reg"/>
    <property type="match status" value="1"/>
</dbReference>
<dbReference type="GO" id="GO:0000976">
    <property type="term" value="F:transcription cis-regulatory region binding"/>
    <property type="evidence" value="ECO:0007669"/>
    <property type="project" value="TreeGrafter"/>
</dbReference>
<dbReference type="AlphaFoldDB" id="A0A2V3ZYK6"/>
<accession>A0A2V3ZYK6</accession>
<dbReference type="CDD" id="cd00156">
    <property type="entry name" value="REC"/>
    <property type="match status" value="1"/>
</dbReference>
<dbReference type="RefSeq" id="WP_110361000.1">
    <property type="nucleotide sequence ID" value="NZ_QFLI01000005.1"/>
</dbReference>
<dbReference type="CDD" id="cd00383">
    <property type="entry name" value="trans_reg_C"/>
    <property type="match status" value="1"/>
</dbReference>
<dbReference type="GO" id="GO:0032993">
    <property type="term" value="C:protein-DNA complex"/>
    <property type="evidence" value="ECO:0007669"/>
    <property type="project" value="TreeGrafter"/>
</dbReference>
<keyword evidence="2" id="KW-0902">Two-component regulatory system</keyword>
<dbReference type="SUPFAM" id="SSF46894">
    <property type="entry name" value="C-terminal effector domain of the bipartite response regulators"/>
    <property type="match status" value="1"/>
</dbReference>
<evidence type="ECO:0000256" key="7">
    <source>
        <dbReference type="PROSITE-ProRule" id="PRU01091"/>
    </source>
</evidence>